<dbReference type="SUPFAM" id="SSF103473">
    <property type="entry name" value="MFS general substrate transporter"/>
    <property type="match status" value="1"/>
</dbReference>
<proteinExistence type="predicted"/>
<dbReference type="InterPro" id="IPR011701">
    <property type="entry name" value="MFS"/>
</dbReference>
<dbReference type="AlphaFoldDB" id="A0A8B2YYE5"/>
<evidence type="ECO:0000256" key="3">
    <source>
        <dbReference type="ARBA" id="ARBA00022692"/>
    </source>
</evidence>
<evidence type="ECO:0000256" key="1">
    <source>
        <dbReference type="ARBA" id="ARBA00004651"/>
    </source>
</evidence>
<keyword evidence="4 6" id="KW-1133">Transmembrane helix</keyword>
<keyword evidence="5 6" id="KW-0472">Membrane</keyword>
<dbReference type="InterPro" id="IPR036259">
    <property type="entry name" value="MFS_trans_sf"/>
</dbReference>
<dbReference type="Gene3D" id="1.20.1250.20">
    <property type="entry name" value="MFS general substrate transporter like domains"/>
    <property type="match status" value="1"/>
</dbReference>
<feature type="transmembrane region" description="Helical" evidence="6">
    <location>
        <begin position="330"/>
        <end position="356"/>
    </location>
</feature>
<organism evidence="8 9">
    <name type="scientific">Ligilactobacillus ruminis</name>
    <dbReference type="NCBI Taxonomy" id="1623"/>
    <lineage>
        <taxon>Bacteria</taxon>
        <taxon>Bacillati</taxon>
        <taxon>Bacillota</taxon>
        <taxon>Bacilli</taxon>
        <taxon>Lactobacillales</taxon>
        <taxon>Lactobacillaceae</taxon>
        <taxon>Ligilactobacillus</taxon>
    </lineage>
</organism>
<feature type="transmembrane region" description="Helical" evidence="6">
    <location>
        <begin position="275"/>
        <end position="293"/>
    </location>
</feature>
<evidence type="ECO:0000259" key="7">
    <source>
        <dbReference type="PROSITE" id="PS50850"/>
    </source>
</evidence>
<evidence type="ECO:0000313" key="9">
    <source>
        <dbReference type="Proteomes" id="UP000260790"/>
    </source>
</evidence>
<dbReference type="GO" id="GO:0022857">
    <property type="term" value="F:transmembrane transporter activity"/>
    <property type="evidence" value="ECO:0007669"/>
    <property type="project" value="InterPro"/>
</dbReference>
<comment type="caution">
    <text evidence="8">The sequence shown here is derived from an EMBL/GenBank/DDBJ whole genome shotgun (WGS) entry which is preliminary data.</text>
</comment>
<feature type="transmembrane region" description="Helical" evidence="6">
    <location>
        <begin position="136"/>
        <end position="156"/>
    </location>
</feature>
<accession>A0A8B2YYE5</accession>
<reference evidence="8 9" key="1">
    <citation type="submission" date="2018-08" db="EMBL/GenBank/DDBJ databases">
        <title>A genome reference for cultivated species of the human gut microbiota.</title>
        <authorList>
            <person name="Zou Y."/>
            <person name="Xue W."/>
            <person name="Luo G."/>
        </authorList>
    </citation>
    <scope>NUCLEOTIDE SEQUENCE [LARGE SCALE GENOMIC DNA]</scope>
    <source>
        <strain evidence="8 9">TF10-9AT</strain>
    </source>
</reference>
<feature type="domain" description="Major facilitator superfamily (MFS) profile" evidence="7">
    <location>
        <begin position="8"/>
        <end position="389"/>
    </location>
</feature>
<evidence type="ECO:0000256" key="2">
    <source>
        <dbReference type="ARBA" id="ARBA00022448"/>
    </source>
</evidence>
<feature type="transmembrane region" description="Helical" evidence="6">
    <location>
        <begin position="362"/>
        <end position="384"/>
    </location>
</feature>
<evidence type="ECO:0000256" key="5">
    <source>
        <dbReference type="ARBA" id="ARBA00023136"/>
    </source>
</evidence>
<name>A0A8B2YYE5_9LACO</name>
<dbReference type="PROSITE" id="PS50850">
    <property type="entry name" value="MFS"/>
    <property type="match status" value="1"/>
</dbReference>
<keyword evidence="3 6" id="KW-0812">Transmembrane</keyword>
<feature type="transmembrane region" description="Helical" evidence="6">
    <location>
        <begin position="248"/>
        <end position="268"/>
    </location>
</feature>
<dbReference type="PANTHER" id="PTHR23530:SF1">
    <property type="entry name" value="PERMEASE, MAJOR FACILITATOR SUPERFAMILY-RELATED"/>
    <property type="match status" value="1"/>
</dbReference>
<dbReference type="Pfam" id="PF07690">
    <property type="entry name" value="MFS_1"/>
    <property type="match status" value="1"/>
</dbReference>
<dbReference type="GO" id="GO:0005886">
    <property type="term" value="C:plasma membrane"/>
    <property type="evidence" value="ECO:0007669"/>
    <property type="project" value="UniProtKB-SubCell"/>
</dbReference>
<sequence length="391" mass="44760">MYKLSKTNRTVYLASLFLYNFARVLPHAILTVILLNKGLTVSQIAIVQSFYMLAAIMFEFPSGFLTDIWSEKIMYQLSLVLIGISYFIILFTNNYYLLCLSWFIYGMSAASMSGSLDSYFIRRAENKHEIKGINVLINRSTLYSGLIGGGLGSFLYEILSEQIYILSLLLIISSFILITFGFHAENSEENNEMTSSESFKKIITELKNIKYQNKLIIIIGLYGIFQIISQLFYQFWQVSFLDKEFSKTYFGLLYVLFQIVAIFSNALFSRHNFSNSLIPLTITLSGALLISVFTPDKILFLIFIIIFLVPFNVYNNQLIVNIQKESDSNIVASVISLAGTVSSIISMIVLWIIGILNNYFEFWFVEVVLIAIFIILSLFLLILYSHQKKLD</sequence>
<protein>
    <submittedName>
        <fullName evidence="8">MFS transporter</fullName>
    </submittedName>
</protein>
<evidence type="ECO:0000313" key="8">
    <source>
        <dbReference type="EMBL" id="RGK46018.1"/>
    </source>
</evidence>
<dbReference type="Proteomes" id="UP000260790">
    <property type="component" value="Unassembled WGS sequence"/>
</dbReference>
<feature type="transmembrane region" description="Helical" evidence="6">
    <location>
        <begin position="41"/>
        <end position="61"/>
    </location>
</feature>
<feature type="transmembrane region" description="Helical" evidence="6">
    <location>
        <begin position="12"/>
        <end position="35"/>
    </location>
</feature>
<feature type="transmembrane region" description="Helical" evidence="6">
    <location>
        <begin position="162"/>
        <end position="184"/>
    </location>
</feature>
<feature type="transmembrane region" description="Helical" evidence="6">
    <location>
        <begin position="95"/>
        <end position="116"/>
    </location>
</feature>
<comment type="subcellular location">
    <subcellularLocation>
        <location evidence="1">Cell membrane</location>
        <topology evidence="1">Multi-pass membrane protein</topology>
    </subcellularLocation>
</comment>
<feature type="transmembrane region" description="Helical" evidence="6">
    <location>
        <begin position="215"/>
        <end position="236"/>
    </location>
</feature>
<dbReference type="RefSeq" id="WP_003692997.1">
    <property type="nucleotide sequence ID" value="NZ_CABKOX010000004.1"/>
</dbReference>
<dbReference type="InterPro" id="IPR053160">
    <property type="entry name" value="MFS_DHA3_Transporter"/>
</dbReference>
<feature type="transmembrane region" description="Helical" evidence="6">
    <location>
        <begin position="299"/>
        <end position="318"/>
    </location>
</feature>
<keyword evidence="2" id="KW-0813">Transport</keyword>
<dbReference type="EMBL" id="QSQR01000007">
    <property type="protein sequence ID" value="RGK46018.1"/>
    <property type="molecule type" value="Genomic_DNA"/>
</dbReference>
<dbReference type="PANTHER" id="PTHR23530">
    <property type="entry name" value="TRANSPORT PROTEIN-RELATED"/>
    <property type="match status" value="1"/>
</dbReference>
<evidence type="ECO:0000256" key="4">
    <source>
        <dbReference type="ARBA" id="ARBA00022989"/>
    </source>
</evidence>
<feature type="transmembrane region" description="Helical" evidence="6">
    <location>
        <begin position="73"/>
        <end position="89"/>
    </location>
</feature>
<evidence type="ECO:0000256" key="6">
    <source>
        <dbReference type="SAM" id="Phobius"/>
    </source>
</evidence>
<gene>
    <name evidence="8" type="ORF">DXD09_07365</name>
</gene>
<dbReference type="InterPro" id="IPR020846">
    <property type="entry name" value="MFS_dom"/>
</dbReference>